<gene>
    <name evidence="1" type="ORF">SVIM_LOCUS151941</name>
</gene>
<dbReference type="EMBL" id="CAADRP010000890">
    <property type="protein sequence ID" value="VFU33364.1"/>
    <property type="molecule type" value="Genomic_DNA"/>
</dbReference>
<proteinExistence type="predicted"/>
<reference evidence="1" key="1">
    <citation type="submission" date="2019-03" db="EMBL/GenBank/DDBJ databases">
        <authorList>
            <person name="Mank J."/>
            <person name="Almeida P."/>
        </authorList>
    </citation>
    <scope>NUCLEOTIDE SEQUENCE</scope>
    <source>
        <strain evidence="1">78183</strain>
    </source>
</reference>
<protein>
    <submittedName>
        <fullName evidence="1">Uncharacterized protein</fullName>
    </submittedName>
</protein>
<accession>A0A6N2LD70</accession>
<sequence>MESGPLNFSGIEDITRILDSAVSGTLLTVGELCAVRRTLRAARAVLERLKDSGDCMLHCLKYFRIAVLK</sequence>
<organism evidence="1">
    <name type="scientific">Salix viminalis</name>
    <name type="common">Common osier</name>
    <name type="synonym">Basket willow</name>
    <dbReference type="NCBI Taxonomy" id="40686"/>
    <lineage>
        <taxon>Eukaryota</taxon>
        <taxon>Viridiplantae</taxon>
        <taxon>Streptophyta</taxon>
        <taxon>Embryophyta</taxon>
        <taxon>Tracheophyta</taxon>
        <taxon>Spermatophyta</taxon>
        <taxon>Magnoliopsida</taxon>
        <taxon>eudicotyledons</taxon>
        <taxon>Gunneridae</taxon>
        <taxon>Pentapetalae</taxon>
        <taxon>rosids</taxon>
        <taxon>fabids</taxon>
        <taxon>Malpighiales</taxon>
        <taxon>Salicaceae</taxon>
        <taxon>Saliceae</taxon>
        <taxon>Salix</taxon>
    </lineage>
</organism>
<dbReference type="AlphaFoldDB" id="A0A6N2LD70"/>
<name>A0A6N2LD70_SALVM</name>
<evidence type="ECO:0000313" key="1">
    <source>
        <dbReference type="EMBL" id="VFU33364.1"/>
    </source>
</evidence>